<sequence>MKKISLIICGLAVMAGLASSCSDDQYTTLYDDPNKTNNVGCDKLMTGVFIQESTGRNYAYNTYWRMYTWDNIFAKYAQTVGYNNESGSVYYAADSYADDRWENFYIMLAQFRTLENKYNSESKEEQANDKVYKDLAEVYVLDQLTQMVDIFGDMPFSKASTLGQTNQLLASMAPYDNDVDIYRHALNRLGELYKDLSATKLTSLQTKVLSAQDFVAKGNFTKWIAYTNSLRLRVAMHVAAQGDLTTEARAAIKECMTRPLIDSDDKNVELYADLDGFNYWENFRDSYKDVNNVASQPMIDAMQKVAGTDDPRLQVMYQKNSEGKFVGKSRTETANFQSTHSSSWNEGGNLNWGKHYYSYLDSCTFTGNNYFISPVMTAAEVHFLKAEAIQNSWASGNAKDEFVKGMIASTRFYYRQNNHEYEGAKHPSTKMTPTGTVADYPGDAAVTAYAEKVWDAYSNKLEAIMTEKWVHFGVIQPTQAWTDIRRTGFPVLSYPADNQQQNQEFRNLPNRVMWPNTEKASNAANYEAAEKVQPNKPSTKLFWAK</sequence>
<protein>
    <submittedName>
        <fullName evidence="2">SusD/RagB family nutrient-binding outer membrane lipoprotein</fullName>
    </submittedName>
</protein>
<proteinExistence type="predicted"/>
<dbReference type="AlphaFoldDB" id="A0AB33J3X6"/>
<gene>
    <name evidence="2" type="ORF">GTC17254_17160</name>
</gene>
<dbReference type="SUPFAM" id="SSF48452">
    <property type="entry name" value="TPR-like"/>
    <property type="match status" value="1"/>
</dbReference>
<feature type="signal peptide" evidence="1">
    <location>
        <begin position="1"/>
        <end position="20"/>
    </location>
</feature>
<dbReference type="InterPro" id="IPR011990">
    <property type="entry name" value="TPR-like_helical_dom_sf"/>
</dbReference>
<dbReference type="InterPro" id="IPR041662">
    <property type="entry name" value="SusD-like_2"/>
</dbReference>
<dbReference type="Pfam" id="PF12771">
    <property type="entry name" value="SusD-like_2"/>
    <property type="match status" value="1"/>
</dbReference>
<dbReference type="Gene3D" id="1.25.40.390">
    <property type="match status" value="1"/>
</dbReference>
<reference evidence="2" key="1">
    <citation type="submission" date="2024-07" db="EMBL/GenBank/DDBJ databases">
        <title>Complete genome sequence of Prevotella sp. YM-2024 GTC17254.</title>
        <authorList>
            <person name="Hayashi M."/>
            <person name="Muto Y."/>
            <person name="Tanaka K."/>
            <person name="Niwa H."/>
        </authorList>
    </citation>
    <scope>NUCLEOTIDE SEQUENCE</scope>
    <source>
        <strain evidence="2">GTC17254</strain>
    </source>
</reference>
<organism evidence="2">
    <name type="scientific">Prevotella sp. GTC17254</name>
    <dbReference type="NCBI Taxonomy" id="3236794"/>
    <lineage>
        <taxon>Bacteria</taxon>
        <taxon>Pseudomonadati</taxon>
        <taxon>Bacteroidota</taxon>
        <taxon>Bacteroidia</taxon>
        <taxon>Bacteroidales</taxon>
        <taxon>Prevotellaceae</taxon>
        <taxon>Prevotella</taxon>
    </lineage>
</organism>
<keyword evidence="2" id="KW-0449">Lipoprotein</keyword>
<evidence type="ECO:0000313" key="2">
    <source>
        <dbReference type="EMBL" id="BFO74119.1"/>
    </source>
</evidence>
<dbReference type="PROSITE" id="PS51257">
    <property type="entry name" value="PROKAR_LIPOPROTEIN"/>
    <property type="match status" value="1"/>
</dbReference>
<evidence type="ECO:0000256" key="1">
    <source>
        <dbReference type="SAM" id="SignalP"/>
    </source>
</evidence>
<name>A0AB33J3X6_9BACT</name>
<accession>A0AB33J3X6</accession>
<feature type="chain" id="PRO_5044250689" evidence="1">
    <location>
        <begin position="21"/>
        <end position="545"/>
    </location>
</feature>
<dbReference type="EMBL" id="AP035786">
    <property type="protein sequence ID" value="BFO74119.1"/>
    <property type="molecule type" value="Genomic_DNA"/>
</dbReference>
<keyword evidence="1" id="KW-0732">Signal</keyword>